<gene>
    <name evidence="8" type="ORF">GcM3_152009</name>
</gene>
<keyword evidence="4 6" id="KW-0472">Membrane</keyword>
<feature type="transmembrane region" description="Helical" evidence="6">
    <location>
        <begin position="64"/>
        <end position="82"/>
    </location>
</feature>
<dbReference type="InterPro" id="IPR037185">
    <property type="entry name" value="EmrE-like"/>
</dbReference>
<feature type="transmembrane region" description="Helical" evidence="6">
    <location>
        <begin position="207"/>
        <end position="226"/>
    </location>
</feature>
<name>A0A420HWJ7_9PEZI</name>
<evidence type="ECO:0000256" key="5">
    <source>
        <dbReference type="SAM" id="MobiDB-lite"/>
    </source>
</evidence>
<evidence type="ECO:0000313" key="8">
    <source>
        <dbReference type="EMBL" id="RKF61823.1"/>
    </source>
</evidence>
<comment type="caution">
    <text evidence="8">The sequence shown here is derived from an EMBL/GenBank/DDBJ whole genome shotgun (WGS) entry which is preliminary data.</text>
</comment>
<protein>
    <submittedName>
        <fullName evidence="8">Putative membrane protein</fullName>
    </submittedName>
</protein>
<accession>A0A420HWJ7</accession>
<evidence type="ECO:0000256" key="2">
    <source>
        <dbReference type="ARBA" id="ARBA00022692"/>
    </source>
</evidence>
<feature type="transmembrane region" description="Helical" evidence="6">
    <location>
        <begin position="153"/>
        <end position="178"/>
    </location>
</feature>
<feature type="domain" description="EamA" evidence="7">
    <location>
        <begin position="208"/>
        <end position="340"/>
    </location>
</feature>
<dbReference type="PANTHER" id="PTHR22911:SF6">
    <property type="entry name" value="SOLUTE CARRIER FAMILY 35 MEMBER G1"/>
    <property type="match status" value="1"/>
</dbReference>
<feature type="transmembrane region" description="Helical" evidence="6">
    <location>
        <begin position="32"/>
        <end position="52"/>
    </location>
</feature>
<proteinExistence type="predicted"/>
<evidence type="ECO:0000256" key="6">
    <source>
        <dbReference type="SAM" id="Phobius"/>
    </source>
</evidence>
<feature type="transmembrane region" description="Helical" evidence="6">
    <location>
        <begin position="299"/>
        <end position="318"/>
    </location>
</feature>
<feature type="transmembrane region" description="Helical" evidence="6">
    <location>
        <begin position="126"/>
        <end position="144"/>
    </location>
</feature>
<keyword evidence="9" id="KW-1185">Reference proteome</keyword>
<dbReference type="PANTHER" id="PTHR22911">
    <property type="entry name" value="ACYL-MALONYL CONDENSING ENZYME-RELATED"/>
    <property type="match status" value="1"/>
</dbReference>
<dbReference type="Proteomes" id="UP000283383">
    <property type="component" value="Unassembled WGS sequence"/>
</dbReference>
<sequence length="377" mass="41660">MSASGFTAPDNEDTTPSEIGLLKKVWLSNQGVILILCAEACASAMDAIARYLQQGENGLHTFQIIFARMSVTFVLSSMYLWWKQIPDFPLGNPSVRPLLILRAVFGFGGLFCLYYSVHYLPLAEATIFRFLTPLLTSFACSLFLHQPFTRKDILVSITALFGIVIIAHPTSIVGVMSLPVGLNELIYSHTEDFLTKSDVITPVQRSIAIIVATLGIIGSSGSYTTIRVIGNRAHALQSVNYFAFLCTLGSALFLVLFPGVSFTSLSSHQWIPLFLLGFLGFALQFLLTKGLQLDSSSKATSMMYSQVIYAILFDWFIWGVLPNRWDIIGGIIVLGSTLWSVLSKPNIHQQKELDSREIVDEENPLLGNTTDRENTAK</sequence>
<feature type="region of interest" description="Disordered" evidence="5">
    <location>
        <begin position="358"/>
        <end position="377"/>
    </location>
</feature>
<dbReference type="InterPro" id="IPR000620">
    <property type="entry name" value="EamA_dom"/>
</dbReference>
<dbReference type="SUPFAM" id="SSF103481">
    <property type="entry name" value="Multidrug resistance efflux transporter EmrE"/>
    <property type="match status" value="2"/>
</dbReference>
<comment type="subcellular location">
    <subcellularLocation>
        <location evidence="1">Membrane</location>
        <topology evidence="1">Multi-pass membrane protein</topology>
    </subcellularLocation>
</comment>
<evidence type="ECO:0000313" key="9">
    <source>
        <dbReference type="Proteomes" id="UP000283383"/>
    </source>
</evidence>
<keyword evidence="2 6" id="KW-0812">Transmembrane</keyword>
<evidence type="ECO:0000256" key="1">
    <source>
        <dbReference type="ARBA" id="ARBA00004141"/>
    </source>
</evidence>
<organism evidence="8 9">
    <name type="scientific">Golovinomyces cichoracearum</name>
    <dbReference type="NCBI Taxonomy" id="62708"/>
    <lineage>
        <taxon>Eukaryota</taxon>
        <taxon>Fungi</taxon>
        <taxon>Dikarya</taxon>
        <taxon>Ascomycota</taxon>
        <taxon>Pezizomycotina</taxon>
        <taxon>Leotiomycetes</taxon>
        <taxon>Erysiphales</taxon>
        <taxon>Erysiphaceae</taxon>
        <taxon>Golovinomyces</taxon>
    </lineage>
</organism>
<feature type="transmembrane region" description="Helical" evidence="6">
    <location>
        <begin position="269"/>
        <end position="287"/>
    </location>
</feature>
<dbReference type="EMBL" id="MCBQ01015280">
    <property type="protein sequence ID" value="RKF61823.1"/>
    <property type="molecule type" value="Genomic_DNA"/>
</dbReference>
<feature type="transmembrane region" description="Helical" evidence="6">
    <location>
        <begin position="103"/>
        <end position="120"/>
    </location>
</feature>
<feature type="transmembrane region" description="Helical" evidence="6">
    <location>
        <begin position="238"/>
        <end position="257"/>
    </location>
</feature>
<dbReference type="AlphaFoldDB" id="A0A420HWJ7"/>
<dbReference type="GO" id="GO:0016020">
    <property type="term" value="C:membrane"/>
    <property type="evidence" value="ECO:0007669"/>
    <property type="project" value="UniProtKB-SubCell"/>
</dbReference>
<evidence type="ECO:0000256" key="3">
    <source>
        <dbReference type="ARBA" id="ARBA00022989"/>
    </source>
</evidence>
<dbReference type="STRING" id="62708.A0A420HWJ7"/>
<dbReference type="Pfam" id="PF00892">
    <property type="entry name" value="EamA"/>
    <property type="match status" value="2"/>
</dbReference>
<reference evidence="8 9" key="1">
    <citation type="journal article" date="2018" name="BMC Genomics">
        <title>Comparative genome analyses reveal sequence features reflecting distinct modes of host-adaptation between dicot and monocot powdery mildew.</title>
        <authorList>
            <person name="Wu Y."/>
            <person name="Ma X."/>
            <person name="Pan Z."/>
            <person name="Kale S.D."/>
            <person name="Song Y."/>
            <person name="King H."/>
            <person name="Zhang Q."/>
            <person name="Presley C."/>
            <person name="Deng X."/>
            <person name="Wei C.I."/>
            <person name="Xiao S."/>
        </authorList>
    </citation>
    <scope>NUCLEOTIDE SEQUENCE [LARGE SCALE GENOMIC DNA]</scope>
    <source>
        <strain evidence="8">UMSG3</strain>
    </source>
</reference>
<keyword evidence="3 6" id="KW-1133">Transmembrane helix</keyword>
<evidence type="ECO:0000259" key="7">
    <source>
        <dbReference type="Pfam" id="PF00892"/>
    </source>
</evidence>
<evidence type="ECO:0000256" key="4">
    <source>
        <dbReference type="ARBA" id="ARBA00023136"/>
    </source>
</evidence>
<feature type="domain" description="EamA" evidence="7">
    <location>
        <begin position="31"/>
        <end position="166"/>
    </location>
</feature>